<protein>
    <submittedName>
        <fullName evidence="2">YggT family protein</fullName>
    </submittedName>
</protein>
<gene>
    <name evidence="2" type="primary">YGGT</name>
    <name evidence="2" type="ORF">TSPGSL018_14526</name>
</gene>
<dbReference type="GO" id="GO:0016020">
    <property type="term" value="C:membrane"/>
    <property type="evidence" value="ECO:0007669"/>
    <property type="project" value="InterPro"/>
</dbReference>
<accession>A0A061S6R8</accession>
<feature type="region of interest" description="Disordered" evidence="1">
    <location>
        <begin position="1"/>
        <end position="20"/>
    </location>
</feature>
<evidence type="ECO:0000313" key="2">
    <source>
        <dbReference type="EMBL" id="JAC78694.1"/>
    </source>
</evidence>
<dbReference type="PANTHER" id="PTHR33219">
    <property type="entry name" value="YLMG HOMOLOG PROTEIN 2, CHLOROPLASTIC"/>
    <property type="match status" value="1"/>
</dbReference>
<sequence length="226" mass="24096">MATDTLSEVKGHGYSGRRIGPNALPHQFPVPLNGLRQRFDAAREAVSGVIGAVTNSRNSSSSAVKIPKGRVYTSPLRNGKFAAIIPGDSVVEQVITSGISQTLSLYNAALIGRIILTWFPNPPLALLSPLSTVCDPYLNLFRGLIPPIGGTIDLSPILAFVVLDLFSNSAAALPCEIGPDGQPVTAEPSGLWTPAKGLRAWEARMRATRLRRKEEAEKQGSEDAQS</sequence>
<dbReference type="EMBL" id="GBEZ01006719">
    <property type="protein sequence ID" value="JAC78694.1"/>
    <property type="molecule type" value="Transcribed_RNA"/>
</dbReference>
<dbReference type="Pfam" id="PF02325">
    <property type="entry name" value="CCB3_YggT"/>
    <property type="match status" value="1"/>
</dbReference>
<dbReference type="InterPro" id="IPR003425">
    <property type="entry name" value="CCB3/YggT"/>
</dbReference>
<dbReference type="AlphaFoldDB" id="A0A061S6R8"/>
<name>A0A061S6R8_9CHLO</name>
<dbReference type="PANTHER" id="PTHR33219:SF14">
    <property type="entry name" value="PROTEIN COFACTOR ASSEMBLY OF COMPLEX C SUBUNIT B CCB3, CHLOROPLASTIC-RELATED"/>
    <property type="match status" value="1"/>
</dbReference>
<dbReference type="GO" id="GO:0010020">
    <property type="term" value="P:chloroplast fission"/>
    <property type="evidence" value="ECO:0007669"/>
    <property type="project" value="TreeGrafter"/>
</dbReference>
<proteinExistence type="predicted"/>
<organism evidence="2">
    <name type="scientific">Tetraselmis sp. GSL018</name>
    <dbReference type="NCBI Taxonomy" id="582737"/>
    <lineage>
        <taxon>Eukaryota</taxon>
        <taxon>Viridiplantae</taxon>
        <taxon>Chlorophyta</taxon>
        <taxon>core chlorophytes</taxon>
        <taxon>Chlorodendrophyceae</taxon>
        <taxon>Chlorodendrales</taxon>
        <taxon>Chlorodendraceae</taxon>
        <taxon>Tetraselmis</taxon>
    </lineage>
</organism>
<evidence type="ECO:0000256" key="1">
    <source>
        <dbReference type="SAM" id="MobiDB-lite"/>
    </source>
</evidence>
<reference evidence="2" key="1">
    <citation type="submission" date="2014-05" db="EMBL/GenBank/DDBJ databases">
        <title>The transcriptome of the halophilic microalga Tetraselmis sp. GSL018 isolated from the Great Salt Lake, Utah.</title>
        <authorList>
            <person name="Jinkerson R.E."/>
            <person name="D'Adamo S."/>
            <person name="Posewitz M.C."/>
        </authorList>
    </citation>
    <scope>NUCLEOTIDE SEQUENCE</scope>
    <source>
        <strain evidence="2">GSL018</strain>
    </source>
</reference>